<dbReference type="InterPro" id="IPR029470">
    <property type="entry name" value="PDDEXK_4"/>
</dbReference>
<dbReference type="Proteomes" id="UP000520770">
    <property type="component" value="Unassembled WGS sequence"/>
</dbReference>
<comment type="caution">
    <text evidence="4">The sequence shown here is derived from an EMBL/GenBank/DDBJ whole genome shotgun (WGS) entry which is preliminary data.</text>
</comment>
<dbReference type="EMBL" id="JACIGY010000003">
    <property type="protein sequence ID" value="MBB4412503.1"/>
    <property type="molecule type" value="Genomic_DNA"/>
</dbReference>
<dbReference type="RefSeq" id="WP_246436115.1">
    <property type="nucleotide sequence ID" value="NZ_JACIGW010000003.1"/>
</dbReference>
<evidence type="ECO:0000313" key="7">
    <source>
        <dbReference type="Proteomes" id="UP000576087"/>
    </source>
</evidence>
<dbReference type="AlphaFoldDB" id="A0A7W6UZD7"/>
<dbReference type="EMBL" id="JACIGW010000003">
    <property type="protein sequence ID" value="MBB4349275.1"/>
    <property type="molecule type" value="Genomic_DNA"/>
</dbReference>
<dbReference type="Proteomes" id="UP000576087">
    <property type="component" value="Unassembled WGS sequence"/>
</dbReference>
<dbReference type="EMBL" id="JACIHM010000003">
    <property type="protein sequence ID" value="MBB4447135.1"/>
    <property type="molecule type" value="Genomic_DNA"/>
</dbReference>
<accession>A0A7W6UZD7</accession>
<keyword evidence="6" id="KW-1185">Reference proteome</keyword>
<evidence type="ECO:0000313" key="2">
    <source>
        <dbReference type="EMBL" id="MBB4349275.1"/>
    </source>
</evidence>
<protein>
    <recommendedName>
        <fullName evidence="8">PD-(D/E)XK nuclease superfamily protein</fullName>
    </recommendedName>
</protein>
<proteinExistence type="predicted"/>
<organism evidence="4 7">
    <name type="scientific">Aliirhizobium cellulosilyticum</name>
    <dbReference type="NCBI Taxonomy" id="393664"/>
    <lineage>
        <taxon>Bacteria</taxon>
        <taxon>Pseudomonadati</taxon>
        <taxon>Pseudomonadota</taxon>
        <taxon>Alphaproteobacteria</taxon>
        <taxon>Hyphomicrobiales</taxon>
        <taxon>Rhizobiaceae</taxon>
        <taxon>Aliirhizobium</taxon>
    </lineage>
</organism>
<evidence type="ECO:0000256" key="1">
    <source>
        <dbReference type="SAM" id="MobiDB-lite"/>
    </source>
</evidence>
<feature type="region of interest" description="Disordered" evidence="1">
    <location>
        <begin position="1"/>
        <end position="31"/>
    </location>
</feature>
<name>A0A7W6UZD7_9HYPH</name>
<gene>
    <name evidence="3" type="ORF">GGE31_003016</name>
    <name evidence="2" type="ORF">GGE33_003037</name>
    <name evidence="4" type="ORF">GGE35_002957</name>
</gene>
<sequence>MNTETISNKSQSPATTRASMPTQPLTHPSSDLSDFIDDFSNMIPRLAAMREGIDLYGATAFSPFAIFDPDENALSRVIAELLDPTGTHGQGLLFLNSLLSAIGVPRLNRMDYIKVRREVLTRSNRRVDIVIETSLYVIGIENKPWAVQQKNQLEDYLTELKADLRGRKPILVFVSDQTAKTASDETIRLPYYAADPNETSLHGLLKSSALEIKANGPKAFVADFLNYIEHSFGDAYVENASDMPYIDAVSAEFDHLNRRKAIASVLLSQEALHCRILDEIGTFILGEVQKGANPDFVASTDYEGVTPTMSVCLWDRWIPYGVRRPSWPINCHVAVEVDGGWLDKIIFGVKAPDEAKIALKERHYACPERRKLENMTGEIPGGKKTPFWPWRKQLVDSYWGQEYCARLILESPSGRVEDHPEIQDLARQFVEMAAEVDRLLMLP</sequence>
<dbReference type="Proteomes" id="UP000524535">
    <property type="component" value="Unassembled WGS sequence"/>
</dbReference>
<evidence type="ECO:0008006" key="8">
    <source>
        <dbReference type="Google" id="ProtNLM"/>
    </source>
</evidence>
<feature type="compositionally biased region" description="Polar residues" evidence="1">
    <location>
        <begin position="1"/>
        <end position="28"/>
    </location>
</feature>
<evidence type="ECO:0000313" key="3">
    <source>
        <dbReference type="EMBL" id="MBB4412503.1"/>
    </source>
</evidence>
<evidence type="ECO:0000313" key="4">
    <source>
        <dbReference type="EMBL" id="MBB4447135.1"/>
    </source>
</evidence>
<evidence type="ECO:0000313" key="5">
    <source>
        <dbReference type="Proteomes" id="UP000520770"/>
    </source>
</evidence>
<reference evidence="5 6" key="1">
    <citation type="submission" date="2020-08" db="EMBL/GenBank/DDBJ databases">
        <title>Genomic Encyclopedia of Type Strains, Phase IV (KMG-V): Genome sequencing to study the core and pangenomes of soil and plant-associated prokaryotes.</title>
        <authorList>
            <person name="Whitman W."/>
        </authorList>
    </citation>
    <scope>NUCLEOTIDE SEQUENCE [LARGE SCALE GENOMIC DNA]</scope>
    <source>
        <strain evidence="3 6">SEMIA 444</strain>
        <strain evidence="2 5">SEMIA 448</strain>
        <strain evidence="4 7">SEMIA 452</strain>
    </source>
</reference>
<dbReference type="Pfam" id="PF14281">
    <property type="entry name" value="PDDEXK_4"/>
    <property type="match status" value="1"/>
</dbReference>
<evidence type="ECO:0000313" key="6">
    <source>
        <dbReference type="Proteomes" id="UP000524535"/>
    </source>
</evidence>